<keyword evidence="2" id="KW-0812">Transmembrane</keyword>
<dbReference type="SMART" id="SM00060">
    <property type="entry name" value="FN3"/>
    <property type="match status" value="3"/>
</dbReference>
<dbReference type="CDD" id="cd00063">
    <property type="entry name" value="FN3"/>
    <property type="match status" value="2"/>
</dbReference>
<dbReference type="PANTHER" id="PTHR13817">
    <property type="entry name" value="TITIN"/>
    <property type="match status" value="1"/>
</dbReference>
<keyword evidence="2" id="KW-0472">Membrane</keyword>
<dbReference type="PROSITE" id="PS50853">
    <property type="entry name" value="FN3"/>
    <property type="match status" value="2"/>
</dbReference>
<dbReference type="SUPFAM" id="SSF49265">
    <property type="entry name" value="Fibronectin type III"/>
    <property type="match status" value="2"/>
</dbReference>
<evidence type="ECO:0000259" key="3">
    <source>
        <dbReference type="PROSITE" id="PS50853"/>
    </source>
</evidence>
<dbReference type="RefSeq" id="XP_065667341.1">
    <property type="nucleotide sequence ID" value="XM_065811269.1"/>
</dbReference>
<keyword evidence="1" id="KW-0677">Repeat</keyword>
<evidence type="ECO:0000256" key="2">
    <source>
        <dbReference type="SAM" id="Phobius"/>
    </source>
</evidence>
<name>A0ABM4CZE1_HYDVU</name>
<sequence>MDGYKVLMLLHLAVPPCSPGTWVNMTINYNYVASNEIVVLQNAIEEIRMIDTMRVGAYNITSSDVPPPPTVFNATAISYDSINTSWTPVNVTIDGNLTVKGYTVFYRLALDPNSQWDWVSCQNTTYLVIERLAPTTTYTLRVLAFHSMGNGISSYEVLERTLEGTPPEMPQNLTCNADSANSVSLNWIRVKEWRGNPKCYTATYKLFGQNETFSYTTFNSISQSGKITGLNGFTKYELYLSADTNAGSGPQAWCVFKTLEGVPSVGPVITDWYLDEHRPREAVFIWSPIPNNYINGRLLRYKVSYGISRDGKNIFPPAMVDDWVDGFTTGYVIKNLSVNAEYTVYIAGETIMGTGSISNKIYIESCKCPAMIYTAWYQADGDKYLLYGSQYNVSGGIMYDFLNNMTKSICTCSPGLKSGILPYNLYWDRTKDGKSPMRANEDELKALVDNNVHFHLPVHGKASDDTFQSQFKYVQIANSPGIAFIVKDQSLDKSHAVATAIFSCWPAVIIIFLCSTISGIFMWVLDCKKNKTEFPNESFTRGILHGVYWAFVSMTTIGYGDKTPRSTPAKVAAIIWLLTGPIINAIVIGAITTNLTSVKFAADPILYGSEIGALRNSCEYELGVRRNAKMIGDFKNATDLLDALFNGLVQGILLDSLIVTSLVNTFAQKKFKIVKIISVQCGWGVVLSSDIIKVEREIRSFVGAQAQIINNLVNNITKSITITSSQDSKLDTGLIDPNSEISQGIYIYGSIFVLCAIVVGFTVEVVYARLKKPKLQPYDAKEVLEVKLSKFVKKFCHYLSLHIEMQIEKDDAEIKSYFRKKGYSLGLGWIPYLTVDEEKLKKQLKYQEIMSLDLSKPKYELNLWTKLRGEARVLHNNDYKVL</sequence>
<organism evidence="4 5">
    <name type="scientific">Hydra vulgaris</name>
    <name type="common">Hydra</name>
    <name type="synonym">Hydra attenuata</name>
    <dbReference type="NCBI Taxonomy" id="6087"/>
    <lineage>
        <taxon>Eukaryota</taxon>
        <taxon>Metazoa</taxon>
        <taxon>Cnidaria</taxon>
        <taxon>Hydrozoa</taxon>
        <taxon>Hydroidolina</taxon>
        <taxon>Anthoathecata</taxon>
        <taxon>Aplanulata</taxon>
        <taxon>Hydridae</taxon>
        <taxon>Hydra</taxon>
    </lineage>
</organism>
<dbReference type="Proteomes" id="UP001652625">
    <property type="component" value="Chromosome 12"/>
</dbReference>
<dbReference type="InterPro" id="IPR013099">
    <property type="entry name" value="K_chnl_dom"/>
</dbReference>
<evidence type="ECO:0000313" key="4">
    <source>
        <dbReference type="Proteomes" id="UP001652625"/>
    </source>
</evidence>
<reference evidence="5" key="1">
    <citation type="submission" date="2025-08" db="UniProtKB">
        <authorList>
            <consortium name="RefSeq"/>
        </authorList>
    </citation>
    <scope>IDENTIFICATION</scope>
</reference>
<dbReference type="Gene3D" id="1.10.287.70">
    <property type="match status" value="1"/>
</dbReference>
<dbReference type="InterPro" id="IPR050964">
    <property type="entry name" value="Striated_Muscle_Regulatory"/>
</dbReference>
<dbReference type="Pfam" id="PF00041">
    <property type="entry name" value="fn3"/>
    <property type="match status" value="1"/>
</dbReference>
<dbReference type="InterPro" id="IPR013783">
    <property type="entry name" value="Ig-like_fold"/>
</dbReference>
<feature type="transmembrane region" description="Helical" evidence="2">
    <location>
        <begin position="571"/>
        <end position="591"/>
    </location>
</feature>
<keyword evidence="4" id="KW-1185">Reference proteome</keyword>
<dbReference type="GeneID" id="105848058"/>
<dbReference type="InterPro" id="IPR003961">
    <property type="entry name" value="FN3_dom"/>
</dbReference>
<feature type="transmembrane region" description="Helical" evidence="2">
    <location>
        <begin position="745"/>
        <end position="767"/>
    </location>
</feature>
<feature type="transmembrane region" description="Helical" evidence="2">
    <location>
        <begin position="505"/>
        <end position="525"/>
    </location>
</feature>
<feature type="domain" description="Fibronectin type-III" evidence="3">
    <location>
        <begin position="68"/>
        <end position="168"/>
    </location>
</feature>
<dbReference type="InterPro" id="IPR036116">
    <property type="entry name" value="FN3_sf"/>
</dbReference>
<evidence type="ECO:0000256" key="1">
    <source>
        <dbReference type="ARBA" id="ARBA00022737"/>
    </source>
</evidence>
<accession>A0ABM4CZE1</accession>
<dbReference type="PANTHER" id="PTHR13817:SF173">
    <property type="entry name" value="FRAZZLED"/>
    <property type="match status" value="1"/>
</dbReference>
<gene>
    <name evidence="5" type="primary">LOC105848058</name>
</gene>
<proteinExistence type="predicted"/>
<evidence type="ECO:0000313" key="5">
    <source>
        <dbReference type="RefSeq" id="XP_065667341.1"/>
    </source>
</evidence>
<protein>
    <submittedName>
        <fullName evidence="5">Uncharacterized protein LOC105848058 isoform X3</fullName>
    </submittedName>
</protein>
<feature type="domain" description="Fibronectin type-III" evidence="3">
    <location>
        <begin position="169"/>
        <end position="261"/>
    </location>
</feature>
<dbReference type="SUPFAM" id="SSF81324">
    <property type="entry name" value="Voltage-gated potassium channels"/>
    <property type="match status" value="1"/>
</dbReference>
<keyword evidence="2" id="KW-1133">Transmembrane helix</keyword>
<dbReference type="Gene3D" id="2.60.40.10">
    <property type="entry name" value="Immunoglobulins"/>
    <property type="match status" value="3"/>
</dbReference>
<dbReference type="Pfam" id="PF07885">
    <property type="entry name" value="Ion_trans_2"/>
    <property type="match status" value="1"/>
</dbReference>